<evidence type="ECO:0000313" key="3">
    <source>
        <dbReference type="EMBL" id="KAF7377045.1"/>
    </source>
</evidence>
<organism evidence="3 4">
    <name type="scientific">Mycena sanguinolenta</name>
    <dbReference type="NCBI Taxonomy" id="230812"/>
    <lineage>
        <taxon>Eukaryota</taxon>
        <taxon>Fungi</taxon>
        <taxon>Dikarya</taxon>
        <taxon>Basidiomycota</taxon>
        <taxon>Agaricomycotina</taxon>
        <taxon>Agaricomycetes</taxon>
        <taxon>Agaricomycetidae</taxon>
        <taxon>Agaricales</taxon>
        <taxon>Marasmiineae</taxon>
        <taxon>Mycenaceae</taxon>
        <taxon>Mycena</taxon>
    </lineage>
</organism>
<keyword evidence="2" id="KW-1133">Transmembrane helix</keyword>
<evidence type="ECO:0000256" key="1">
    <source>
        <dbReference type="SAM" id="MobiDB-lite"/>
    </source>
</evidence>
<proteinExistence type="predicted"/>
<reference evidence="3" key="1">
    <citation type="submission" date="2020-05" db="EMBL/GenBank/DDBJ databases">
        <title>Mycena genomes resolve the evolution of fungal bioluminescence.</title>
        <authorList>
            <person name="Tsai I.J."/>
        </authorList>
    </citation>
    <scope>NUCLEOTIDE SEQUENCE</scope>
    <source>
        <strain evidence="3">160909Yilan</strain>
    </source>
</reference>
<protein>
    <submittedName>
        <fullName evidence="3">Uncharacterized protein</fullName>
    </submittedName>
</protein>
<name>A0A8H6ZKA3_9AGAR</name>
<dbReference type="OrthoDB" id="2943400at2759"/>
<sequence>MVYMRCFSMMISYRLGKFWIVIEIPLFGLYISMHSVYVSIAPSILHLIGPKNRDFLEVNNYLNSEFQLHKYSEDCTNWIRRSTGRLCTELTQSNGQEWHNSFELVPHHLPRICITASHMEPFDIVDWLTLEQYHHICDWNLRQRRFLELSASTTVNFGAVFHYFNHLLEDSDEIAFLPTTEALLDNWRMHGGGRGGIMPNGWTRFQSGDVFDGIFYRSSSIVPDRQTWLSQANHIFRRLCIISDFEKYVVVDRIEFHLHVLQTTGDPPAGFLFLCPTESFQTGPSSFRWPTCHAYWSLDPSGFDRLSQQEATRLGFPSFELTIAAREYSWDTNIYEGLRQFHEAKGFDPYSQDIARHLGLPLFQLSSERDAPWAYDGNEFDAYVDSDCNSAYREDCESEYPPTSACDDSDLHVDAESSHNQETGYDPAGENGRLEHTEVSNCENHDASESTVEDDRVAEETPVPSPTFRIVLYIQLMLISFLALSGVHHHVW</sequence>
<dbReference type="AlphaFoldDB" id="A0A8H6ZKA3"/>
<dbReference type="EMBL" id="JACAZH010000001">
    <property type="protein sequence ID" value="KAF7377045.1"/>
    <property type="molecule type" value="Genomic_DNA"/>
</dbReference>
<keyword evidence="4" id="KW-1185">Reference proteome</keyword>
<feature type="transmembrane region" description="Helical" evidence="2">
    <location>
        <begin position="20"/>
        <end position="40"/>
    </location>
</feature>
<feature type="compositionally biased region" description="Basic and acidic residues" evidence="1">
    <location>
        <begin position="432"/>
        <end position="459"/>
    </location>
</feature>
<feature type="region of interest" description="Disordered" evidence="1">
    <location>
        <begin position="399"/>
        <end position="461"/>
    </location>
</feature>
<accession>A0A8H6ZKA3</accession>
<comment type="caution">
    <text evidence="3">The sequence shown here is derived from an EMBL/GenBank/DDBJ whole genome shotgun (WGS) entry which is preliminary data.</text>
</comment>
<keyword evidence="2" id="KW-0812">Transmembrane</keyword>
<evidence type="ECO:0000256" key="2">
    <source>
        <dbReference type="SAM" id="Phobius"/>
    </source>
</evidence>
<feature type="compositionally biased region" description="Basic and acidic residues" evidence="1">
    <location>
        <begin position="409"/>
        <end position="419"/>
    </location>
</feature>
<dbReference type="Proteomes" id="UP000623467">
    <property type="component" value="Unassembled WGS sequence"/>
</dbReference>
<keyword evidence="2" id="KW-0472">Membrane</keyword>
<evidence type="ECO:0000313" key="4">
    <source>
        <dbReference type="Proteomes" id="UP000623467"/>
    </source>
</evidence>
<gene>
    <name evidence="3" type="ORF">MSAN_00122600</name>
</gene>